<evidence type="ECO:0000313" key="2">
    <source>
        <dbReference type="Proteomes" id="UP000074664"/>
    </source>
</evidence>
<dbReference type="EMBL" id="FIGH01000002">
    <property type="protein sequence ID" value="CYU43134.1"/>
    <property type="molecule type" value="Genomic_DNA"/>
</dbReference>
<name>A0AAN2REL7_STRSU</name>
<dbReference type="AlphaFoldDB" id="A0AAN2REL7"/>
<organism evidence="1 2">
    <name type="scientific">Streptococcus suis</name>
    <dbReference type="NCBI Taxonomy" id="1307"/>
    <lineage>
        <taxon>Bacteria</taxon>
        <taxon>Bacillati</taxon>
        <taxon>Bacillota</taxon>
        <taxon>Bacilli</taxon>
        <taxon>Lactobacillales</taxon>
        <taxon>Streptococcaceae</taxon>
        <taxon>Streptococcus</taxon>
    </lineage>
</organism>
<dbReference type="CDD" id="cd00060">
    <property type="entry name" value="FHA"/>
    <property type="match status" value="1"/>
</dbReference>
<dbReference type="Proteomes" id="UP000074664">
    <property type="component" value="Unassembled WGS sequence"/>
</dbReference>
<comment type="caution">
    <text evidence="1">The sequence shown here is derived from an EMBL/GenBank/DDBJ whole genome shotgun (WGS) entry which is preliminary data.</text>
</comment>
<reference evidence="1 2" key="1">
    <citation type="submission" date="2016-02" db="EMBL/GenBank/DDBJ databases">
        <authorList>
            <consortium name="Pathogen Informatics"/>
        </authorList>
    </citation>
    <scope>NUCLEOTIDE SEQUENCE [LARGE SCALE GENOMIC DNA]</scope>
    <source>
        <strain evidence="1 2">LSS30</strain>
    </source>
</reference>
<proteinExistence type="predicted"/>
<gene>
    <name evidence="1" type="primary">essC_1</name>
    <name evidence="1" type="ORF">ERS132392_00700</name>
</gene>
<sequence length="243" mass="26919">MAETVVFYKDGFRYAADVSAGKKILFQGTEKAQVFVSSLDTPLTIWLDGVQVCYDYDGVEGNLVSGMALAGGVVYLLPSEQVILDPLDKQELTIGQHAGNSFVLAGSSCHVLLKRSDQSWMLYRLAGSIYINNLLMEKGEMELALGDELAFEDTFFKFYADEVLVAGPVEASDELARKSVSRYAFYEDYPDYHRSPRIIYRSSEDRVAINAPSNAPSKPSDSLLKLILPPLMMVGITLVIMIF</sequence>
<dbReference type="SUPFAM" id="SSF49879">
    <property type="entry name" value="SMAD/FHA domain"/>
    <property type="match status" value="1"/>
</dbReference>
<dbReference type="InterPro" id="IPR008984">
    <property type="entry name" value="SMAD_FHA_dom_sf"/>
</dbReference>
<protein>
    <submittedName>
        <fullName evidence="1">Reticulocyte binding protein</fullName>
    </submittedName>
</protein>
<evidence type="ECO:0000313" key="1">
    <source>
        <dbReference type="EMBL" id="CYU43134.1"/>
    </source>
</evidence>
<accession>A0AAN2REL7</accession>